<feature type="coiled-coil region" evidence="1">
    <location>
        <begin position="1"/>
        <end position="42"/>
    </location>
</feature>
<name>A0ABZ2JVL9_9BACT</name>
<dbReference type="Proteomes" id="UP001379533">
    <property type="component" value="Chromosome"/>
</dbReference>
<organism evidence="3 4">
    <name type="scientific">Pendulispora brunnea</name>
    <dbReference type="NCBI Taxonomy" id="2905690"/>
    <lineage>
        <taxon>Bacteria</taxon>
        <taxon>Pseudomonadati</taxon>
        <taxon>Myxococcota</taxon>
        <taxon>Myxococcia</taxon>
        <taxon>Myxococcales</taxon>
        <taxon>Sorangiineae</taxon>
        <taxon>Pendulisporaceae</taxon>
        <taxon>Pendulispora</taxon>
    </lineage>
</organism>
<protein>
    <submittedName>
        <fullName evidence="3">Uncharacterized protein</fullName>
    </submittedName>
</protein>
<keyword evidence="2" id="KW-1133">Transmembrane helix</keyword>
<evidence type="ECO:0000313" key="4">
    <source>
        <dbReference type="Proteomes" id="UP001379533"/>
    </source>
</evidence>
<keyword evidence="2" id="KW-0812">Transmembrane</keyword>
<keyword evidence="1" id="KW-0175">Coiled coil</keyword>
<proteinExistence type="predicted"/>
<evidence type="ECO:0000313" key="3">
    <source>
        <dbReference type="EMBL" id="WXA90387.1"/>
    </source>
</evidence>
<dbReference type="EMBL" id="CP089982">
    <property type="protein sequence ID" value="WXA90387.1"/>
    <property type="molecule type" value="Genomic_DNA"/>
</dbReference>
<sequence>MDPFRNEQEAAHERIAQLEREKEELELRNRELASQLKQRRAAADPLRVARLAILLAVAIGCVTSTALFLGTLRRACLEGRDDPSSFRGIVVVPHPALSHSGHSPLLDKVPPPFGEPPKLPIDASACICAKGDPLCDCL</sequence>
<keyword evidence="2" id="KW-0472">Membrane</keyword>
<keyword evidence="4" id="KW-1185">Reference proteome</keyword>
<evidence type="ECO:0000256" key="1">
    <source>
        <dbReference type="SAM" id="Coils"/>
    </source>
</evidence>
<feature type="transmembrane region" description="Helical" evidence="2">
    <location>
        <begin position="48"/>
        <end position="70"/>
    </location>
</feature>
<evidence type="ECO:0000256" key="2">
    <source>
        <dbReference type="SAM" id="Phobius"/>
    </source>
</evidence>
<accession>A0ABZ2JVL9</accession>
<dbReference type="RefSeq" id="WP_394840999.1">
    <property type="nucleotide sequence ID" value="NZ_CP089982.1"/>
</dbReference>
<gene>
    <name evidence="3" type="ORF">LZC95_28475</name>
</gene>
<reference evidence="3 4" key="1">
    <citation type="submission" date="2021-12" db="EMBL/GenBank/DDBJ databases">
        <title>Discovery of the Pendulisporaceae a myxobacterial family with distinct sporulation behavior and unique specialized metabolism.</title>
        <authorList>
            <person name="Garcia R."/>
            <person name="Popoff A."/>
            <person name="Bader C.D."/>
            <person name="Loehr J."/>
            <person name="Walesch S."/>
            <person name="Walt C."/>
            <person name="Boldt J."/>
            <person name="Bunk B."/>
            <person name="Haeckl F.J.F.P.J."/>
            <person name="Gunesch A.P."/>
            <person name="Birkelbach J."/>
            <person name="Nuebel U."/>
            <person name="Pietschmann T."/>
            <person name="Bach T."/>
            <person name="Mueller R."/>
        </authorList>
    </citation>
    <scope>NUCLEOTIDE SEQUENCE [LARGE SCALE GENOMIC DNA]</scope>
    <source>
        <strain evidence="3 4">MSr12523</strain>
    </source>
</reference>